<sequence>MPRTVPFTVLEEAVYNLEQTFTPWNIQLELETSEVIDTERLESSVRTACDRHPLARARKRPASALDTDYIWELPGEVDAVPITECEGDTGITDARRTFYGEPFDLSEAPPFRVLVVRGGGADGGDRLCLATSHVPADGVGAVRFLRTVCQAYRGQVQTERSVSFGESRALIEESRASGPAERVSLLSAATSHLGKLFDRPARVAADTTPGKSGWGFVHRTVEEGLFESLLANRPEDVSVNDLLVAAAHLTVAA</sequence>
<evidence type="ECO:0000313" key="2">
    <source>
        <dbReference type="Proteomes" id="UP000466535"/>
    </source>
</evidence>
<dbReference type="SUPFAM" id="SSF52777">
    <property type="entry name" value="CoA-dependent acyltransferases"/>
    <property type="match status" value="1"/>
</dbReference>
<dbReference type="EMBL" id="WUUT01000001">
    <property type="protein sequence ID" value="MXR50783.1"/>
    <property type="molecule type" value="Genomic_DNA"/>
</dbReference>
<dbReference type="OrthoDB" id="236696at2157"/>
<dbReference type="RefSeq" id="WP_159762881.1">
    <property type="nucleotide sequence ID" value="NZ_WUUT01000001.1"/>
</dbReference>
<keyword evidence="2" id="KW-1185">Reference proteome</keyword>
<dbReference type="AlphaFoldDB" id="A0A6B0T5F0"/>
<comment type="caution">
    <text evidence="1">The sequence shown here is derived from an EMBL/GenBank/DDBJ whole genome shotgun (WGS) entry which is preliminary data.</text>
</comment>
<organism evidence="1 2">
    <name type="scientific">Halovenus carboxidivorans</name>
    <dbReference type="NCBI Taxonomy" id="2692199"/>
    <lineage>
        <taxon>Archaea</taxon>
        <taxon>Methanobacteriati</taxon>
        <taxon>Methanobacteriota</taxon>
        <taxon>Stenosarchaea group</taxon>
        <taxon>Halobacteria</taxon>
        <taxon>Halobacteriales</taxon>
        <taxon>Haloarculaceae</taxon>
        <taxon>Halovenus</taxon>
    </lineage>
</organism>
<reference evidence="1 2" key="1">
    <citation type="submission" date="2019-12" db="EMBL/GenBank/DDBJ databases">
        <title>Isolation and characterization of three novel carbon monoxide-oxidizing members of Halobacteria from salione crusts and soils.</title>
        <authorList>
            <person name="Myers M.R."/>
            <person name="King G.M."/>
        </authorList>
    </citation>
    <scope>NUCLEOTIDE SEQUENCE [LARGE SCALE GENOMIC DNA]</scope>
    <source>
        <strain evidence="1 2">WSH3</strain>
    </source>
</reference>
<name>A0A6B0T5F0_9EURY</name>
<dbReference type="Proteomes" id="UP000466535">
    <property type="component" value="Unassembled WGS sequence"/>
</dbReference>
<protein>
    <recommendedName>
        <fullName evidence="3">Condensation domain-containing protein</fullName>
    </recommendedName>
</protein>
<accession>A0A6B0T5F0</accession>
<dbReference type="InterPro" id="IPR023213">
    <property type="entry name" value="CAT-like_dom_sf"/>
</dbReference>
<dbReference type="Gene3D" id="3.30.559.10">
    <property type="entry name" value="Chloramphenicol acetyltransferase-like domain"/>
    <property type="match status" value="1"/>
</dbReference>
<evidence type="ECO:0000313" key="1">
    <source>
        <dbReference type="EMBL" id="MXR50783.1"/>
    </source>
</evidence>
<gene>
    <name evidence="1" type="ORF">GRX03_04075</name>
</gene>
<proteinExistence type="predicted"/>
<evidence type="ECO:0008006" key="3">
    <source>
        <dbReference type="Google" id="ProtNLM"/>
    </source>
</evidence>